<dbReference type="Proteomes" id="UP000176997">
    <property type="component" value="Unassembled WGS sequence"/>
</dbReference>
<name>A0A1G2SB76_9BACT</name>
<protein>
    <submittedName>
        <fullName evidence="1">Uncharacterized protein</fullName>
    </submittedName>
</protein>
<sequence length="116" mass="13671">MSESERKTRWFLESRDAATNKNAMLDLARTFGDAGDKTYSGKLDKQKKPHDVVEVPYSYIAKMERNASEFEMKFNVFRQQGDDGEMDRWLFGNQSNLKRTKKVRDMKKKIRTLPKK</sequence>
<organism evidence="1 2">
    <name type="scientific">Candidatus Yonathbacteria bacterium RIFCSPHIGHO2_01_FULL_51_10</name>
    <dbReference type="NCBI Taxonomy" id="1802723"/>
    <lineage>
        <taxon>Bacteria</taxon>
        <taxon>Candidatus Yonathiibacteriota</taxon>
    </lineage>
</organism>
<comment type="caution">
    <text evidence="1">The sequence shown here is derived from an EMBL/GenBank/DDBJ whole genome shotgun (WGS) entry which is preliminary data.</text>
</comment>
<evidence type="ECO:0000313" key="2">
    <source>
        <dbReference type="Proteomes" id="UP000176997"/>
    </source>
</evidence>
<gene>
    <name evidence="1" type="ORF">A2675_02105</name>
</gene>
<evidence type="ECO:0000313" key="1">
    <source>
        <dbReference type="EMBL" id="OHA81939.1"/>
    </source>
</evidence>
<reference evidence="1 2" key="1">
    <citation type="journal article" date="2016" name="Nat. Commun.">
        <title>Thousands of microbial genomes shed light on interconnected biogeochemical processes in an aquifer system.</title>
        <authorList>
            <person name="Anantharaman K."/>
            <person name="Brown C.T."/>
            <person name="Hug L.A."/>
            <person name="Sharon I."/>
            <person name="Castelle C.J."/>
            <person name="Probst A.J."/>
            <person name="Thomas B.C."/>
            <person name="Singh A."/>
            <person name="Wilkins M.J."/>
            <person name="Karaoz U."/>
            <person name="Brodie E.L."/>
            <person name="Williams K.H."/>
            <person name="Hubbard S.S."/>
            <person name="Banfield J.F."/>
        </authorList>
    </citation>
    <scope>NUCLEOTIDE SEQUENCE [LARGE SCALE GENOMIC DNA]</scope>
</reference>
<dbReference type="STRING" id="1802723.A2675_02105"/>
<accession>A0A1G2SB76</accession>
<dbReference type="EMBL" id="MHUS01000006">
    <property type="protein sequence ID" value="OHA81939.1"/>
    <property type="molecule type" value="Genomic_DNA"/>
</dbReference>
<proteinExistence type="predicted"/>
<dbReference type="AlphaFoldDB" id="A0A1G2SB76"/>